<dbReference type="PANTHER" id="PTHR34070:SF1">
    <property type="entry name" value="DNA ALKYLATION REPAIR PROTEIN"/>
    <property type="match status" value="1"/>
</dbReference>
<comment type="caution">
    <text evidence="1">The sequence shown here is derived from an EMBL/GenBank/DDBJ whole genome shotgun (WGS) entry which is preliminary data.</text>
</comment>
<evidence type="ECO:0000313" key="1">
    <source>
        <dbReference type="EMBL" id="KGN87458.1"/>
    </source>
</evidence>
<dbReference type="AlphaFoldDB" id="A0A0A2F901"/>
<dbReference type="EMBL" id="JRAI01000013">
    <property type="protein sequence ID" value="KGN87458.1"/>
    <property type="molecule type" value="Genomic_DNA"/>
</dbReference>
<proteinExistence type="predicted"/>
<dbReference type="InterPro" id="IPR016024">
    <property type="entry name" value="ARM-type_fold"/>
</dbReference>
<dbReference type="Pfam" id="PF08713">
    <property type="entry name" value="DNA_alkylation"/>
    <property type="match status" value="1"/>
</dbReference>
<protein>
    <submittedName>
        <fullName evidence="1">DNA alkylation repair protein</fullName>
    </submittedName>
</protein>
<gene>
    <name evidence="1" type="ORF">HR08_01980</name>
</gene>
<name>A0A0A2F901_9PORP</name>
<dbReference type="PANTHER" id="PTHR34070">
    <property type="entry name" value="ARMADILLO-TYPE FOLD"/>
    <property type="match status" value="1"/>
</dbReference>
<evidence type="ECO:0000313" key="2">
    <source>
        <dbReference type="Proteomes" id="UP000030130"/>
    </source>
</evidence>
<sequence>MTAQGVTTDFKRIGNPERAGQMQRFFKTAPGEYAEGDLFLGISVPDIRAYEKAHRPWTVKTLALLLERPYHEVRHLALIGMTELYRRTRSEEVREELLASYLSHTAMINNWDLVDVSAPGIVGKYVHAHPIEGNPLLDRLADSSSLWEQRIAMVANWRLIRYGEYEATIRIAERLLHHPHDLIHKAVGWMLREMGKKQESLLFAFLDKHAATMPRTALRYALEKLPSDLRSYYLSVQMKKIIRPRQI</sequence>
<dbReference type="SUPFAM" id="SSF48371">
    <property type="entry name" value="ARM repeat"/>
    <property type="match status" value="1"/>
</dbReference>
<dbReference type="Proteomes" id="UP000030130">
    <property type="component" value="Unassembled WGS sequence"/>
</dbReference>
<accession>A0A0A2F901</accession>
<dbReference type="CDD" id="cd06561">
    <property type="entry name" value="AlkD_like"/>
    <property type="match status" value="1"/>
</dbReference>
<reference evidence="1 2" key="1">
    <citation type="submission" date="2014-08" db="EMBL/GenBank/DDBJ databases">
        <title>Porphyromonas gulae strain:COT-052_OH1451 Genome sequencing.</title>
        <authorList>
            <person name="Wallis C."/>
            <person name="Deusch O."/>
            <person name="O'Flynn C."/>
            <person name="Davis I."/>
            <person name="Jospin G."/>
            <person name="Darling A.E."/>
            <person name="Coil D.A."/>
            <person name="Alexiev A."/>
            <person name="Horsfall A."/>
            <person name="Kirkwood N."/>
            <person name="Harris S."/>
            <person name="Eisen J.A."/>
        </authorList>
    </citation>
    <scope>NUCLEOTIDE SEQUENCE [LARGE SCALE GENOMIC DNA]</scope>
    <source>
        <strain evidence="2">COT-052 OH1451</strain>
    </source>
</reference>
<dbReference type="eggNOG" id="COG4912">
    <property type="taxonomic scope" value="Bacteria"/>
</dbReference>
<dbReference type="Gene3D" id="1.25.10.90">
    <property type="match status" value="1"/>
</dbReference>
<dbReference type="InterPro" id="IPR014825">
    <property type="entry name" value="DNA_alkylation"/>
</dbReference>
<organism evidence="1 2">
    <name type="scientific">Porphyromonas gulae</name>
    <dbReference type="NCBI Taxonomy" id="111105"/>
    <lineage>
        <taxon>Bacteria</taxon>
        <taxon>Pseudomonadati</taxon>
        <taxon>Bacteroidota</taxon>
        <taxon>Bacteroidia</taxon>
        <taxon>Bacteroidales</taxon>
        <taxon>Porphyromonadaceae</taxon>
        <taxon>Porphyromonas</taxon>
    </lineage>
</organism>